<dbReference type="RefSeq" id="WP_144841553.1">
    <property type="nucleotide sequence ID" value="NZ_JBHTKI010000049.1"/>
</dbReference>
<reference evidence="2" key="1">
    <citation type="journal article" date="2019" name="Int. J. Syst. Evol. Microbiol.">
        <title>The Global Catalogue of Microorganisms (GCM) 10K type strain sequencing project: providing services to taxonomists for standard genome sequencing and annotation.</title>
        <authorList>
            <consortium name="The Broad Institute Genomics Platform"/>
            <consortium name="The Broad Institute Genome Sequencing Center for Infectious Disease"/>
            <person name="Wu L."/>
            <person name="Ma J."/>
        </authorList>
    </citation>
    <scope>NUCLEOTIDE SEQUENCE [LARGE SCALE GENOMIC DNA]</scope>
    <source>
        <strain evidence="2">CCUG 56756</strain>
    </source>
</reference>
<dbReference type="EMBL" id="JBHTKI010000049">
    <property type="protein sequence ID" value="MFD1032928.1"/>
    <property type="molecule type" value="Genomic_DNA"/>
</dbReference>
<protein>
    <submittedName>
        <fullName evidence="1">Uncharacterized protein</fullName>
    </submittedName>
</protein>
<sequence length="97" mass="11250">MIRGFQKVIEDLVEQRLEEIINSKDFISYTEVIEHDLEEKLKQLTQIDDEESKVHLLSDLQANIFDQVHLQSTIAYKTGFNDGLIFAIDTLMAPKKI</sequence>
<accession>A0ABW3LHH0</accession>
<name>A0ABW3LHH0_9BACL</name>
<comment type="caution">
    <text evidence="1">The sequence shown here is derived from an EMBL/GenBank/DDBJ whole genome shotgun (WGS) entry which is preliminary data.</text>
</comment>
<proteinExistence type="predicted"/>
<organism evidence="1 2">
    <name type="scientific">Metaplanococcus flavidus</name>
    <dbReference type="NCBI Taxonomy" id="569883"/>
    <lineage>
        <taxon>Bacteria</taxon>
        <taxon>Bacillati</taxon>
        <taxon>Bacillota</taxon>
        <taxon>Bacilli</taxon>
        <taxon>Bacillales</taxon>
        <taxon>Caryophanaceae</taxon>
        <taxon>Metaplanococcus</taxon>
    </lineage>
</organism>
<dbReference type="Proteomes" id="UP001597109">
    <property type="component" value="Unassembled WGS sequence"/>
</dbReference>
<gene>
    <name evidence="1" type="ORF">ACFQ1X_15980</name>
</gene>
<keyword evidence="2" id="KW-1185">Reference proteome</keyword>
<evidence type="ECO:0000313" key="1">
    <source>
        <dbReference type="EMBL" id="MFD1032928.1"/>
    </source>
</evidence>
<evidence type="ECO:0000313" key="2">
    <source>
        <dbReference type="Proteomes" id="UP001597109"/>
    </source>
</evidence>